<reference evidence="3" key="1">
    <citation type="submission" date="2024-02" db="EMBL/GenBank/DDBJ databases">
        <authorList>
            <consortium name="ELIXIR-Norway"/>
            <consortium name="Elixir Norway"/>
        </authorList>
    </citation>
    <scope>NUCLEOTIDE SEQUENCE</scope>
</reference>
<dbReference type="EMBL" id="OZ019894">
    <property type="protein sequence ID" value="CAK9215859.1"/>
    <property type="molecule type" value="Genomic_DNA"/>
</dbReference>
<dbReference type="InterPro" id="IPR027482">
    <property type="entry name" value="Sec1-like_dom2"/>
</dbReference>
<dbReference type="PANTHER" id="PTHR11679">
    <property type="entry name" value="VESICLE PROTEIN SORTING-ASSOCIATED"/>
    <property type="match status" value="1"/>
</dbReference>
<feature type="compositionally biased region" description="Low complexity" evidence="2">
    <location>
        <begin position="544"/>
        <end position="555"/>
    </location>
</feature>
<dbReference type="PIRSF" id="PIRSF005715">
    <property type="entry name" value="VPS45_Sec1"/>
    <property type="match status" value="1"/>
</dbReference>
<accession>A0ABP0U9L9</accession>
<dbReference type="InterPro" id="IPR001619">
    <property type="entry name" value="Sec1-like"/>
</dbReference>
<evidence type="ECO:0008006" key="5">
    <source>
        <dbReference type="Google" id="ProtNLM"/>
    </source>
</evidence>
<name>A0ABP0U9L9_9BRYO</name>
<comment type="similarity">
    <text evidence="1">Belongs to the STXBP/unc-18/SEC1 family.</text>
</comment>
<proteinExistence type="inferred from homology"/>
<keyword evidence="4" id="KW-1185">Reference proteome</keyword>
<dbReference type="InterPro" id="IPR036045">
    <property type="entry name" value="Sec1-like_sf"/>
</dbReference>
<dbReference type="Proteomes" id="UP001497512">
    <property type="component" value="Chromosome 2"/>
</dbReference>
<gene>
    <name evidence="3" type="ORF">CSSPTR1EN2_LOCUS13008</name>
</gene>
<protein>
    <recommendedName>
        <fullName evidence="5">SNARE-interacting protein KEULE</fullName>
    </recommendedName>
</protein>
<evidence type="ECO:0000256" key="1">
    <source>
        <dbReference type="ARBA" id="ARBA00009884"/>
    </source>
</evidence>
<dbReference type="InterPro" id="IPR043127">
    <property type="entry name" value="Sec-1-like_dom3a"/>
</dbReference>
<dbReference type="Pfam" id="PF00995">
    <property type="entry name" value="Sec1"/>
    <property type="match status" value="1"/>
</dbReference>
<feature type="region of interest" description="Disordered" evidence="2">
    <location>
        <begin position="542"/>
        <end position="595"/>
    </location>
</feature>
<dbReference type="SUPFAM" id="SSF56815">
    <property type="entry name" value="Sec1/munc18-like (SM) proteins"/>
    <property type="match status" value="1"/>
</dbReference>
<evidence type="ECO:0000313" key="3">
    <source>
        <dbReference type="EMBL" id="CAK9215859.1"/>
    </source>
</evidence>
<sequence>MSDSDSSNSGGFRTFRQISRDRLLQEMLHAARKGKGSAEWKVLIMDEVTVKVMSCSCKMADITDEGISLVEDLNKRRQPLPALDAVYFIKPSRESVRQFMQDMSGKSPLYKKAYVFFSSPISRDLLQAIKSDQSVLSRIAALREMNLEYLTIDTQGFITDNDEALELLFGENNEGTRDFDRCIETIATRLSTVFASMKEFPYVRYRAARSAAMDSTSTTTGRDLVPTKVAASLWDRLMKYKANLLNFPQVETCDLIIVDRSIDPVASVIHEWTYDAMCHDLLDMDGNKYIYETTNGGRRENKEVLLEEHDPIWVELRDLFIADASVRLTDKMQTFASKNKAAQIKLGTREGQELSTRDMQKVVQALPQYRDQLDKLSLHIHIATLLNAKIKQDGLSDIGNLEQDFVYGDATIKELINILNVNQEMSSENKLRLLMIYVATHPEKLDATKRMQWMKLARLSGDEMNAVTNLEFLGVQVSKKPQSGVEKLALKFGARKSKRPLRRTREQDEESWQLSRFYPLIQDVVEDIDKGVLSREEYPYLKEPSGSAMHSSSPSSRPPTAPHSKPVQSMRTTAKGPGTTWASRGRASSDDGYSSDSVLKTAISDPKINGKRIFVFIIGGMTRSELRVAHKLTPQLKREVVLGSTNLDDPKKFIRKVKGLNSLDVVDF</sequence>
<dbReference type="Gene3D" id="3.40.50.2060">
    <property type="match status" value="1"/>
</dbReference>
<dbReference type="Gene3D" id="3.40.50.1910">
    <property type="match status" value="1"/>
</dbReference>
<dbReference type="Gene3D" id="3.90.830.10">
    <property type="entry name" value="Syntaxin Binding Protein 1, Chain A, domain 2"/>
    <property type="match status" value="1"/>
</dbReference>
<evidence type="ECO:0000256" key="2">
    <source>
        <dbReference type="SAM" id="MobiDB-lite"/>
    </source>
</evidence>
<dbReference type="InterPro" id="IPR043154">
    <property type="entry name" value="Sec-1-like_dom1"/>
</dbReference>
<evidence type="ECO:0000313" key="4">
    <source>
        <dbReference type="Proteomes" id="UP001497512"/>
    </source>
</evidence>
<dbReference type="Gene3D" id="1.25.40.60">
    <property type="match status" value="1"/>
</dbReference>
<organism evidence="3 4">
    <name type="scientific">Sphagnum troendelagicum</name>
    <dbReference type="NCBI Taxonomy" id="128251"/>
    <lineage>
        <taxon>Eukaryota</taxon>
        <taxon>Viridiplantae</taxon>
        <taxon>Streptophyta</taxon>
        <taxon>Embryophyta</taxon>
        <taxon>Bryophyta</taxon>
        <taxon>Sphagnophytina</taxon>
        <taxon>Sphagnopsida</taxon>
        <taxon>Sphagnales</taxon>
        <taxon>Sphagnaceae</taxon>
        <taxon>Sphagnum</taxon>
    </lineage>
</organism>